<dbReference type="RefSeq" id="WP_346581592.1">
    <property type="nucleotide sequence ID" value="NZ_JBDJNQ010000007.1"/>
</dbReference>
<reference evidence="3 4" key="1">
    <citation type="submission" date="2024-04" db="EMBL/GenBank/DDBJ databases">
        <title>WGS of bacteria from Torrens River.</title>
        <authorList>
            <person name="Wyrsch E.R."/>
            <person name="Drigo B."/>
        </authorList>
    </citation>
    <scope>NUCLEOTIDE SEQUENCE [LARGE SCALE GENOMIC DNA]</scope>
    <source>
        <strain evidence="3 4">TWI391</strain>
    </source>
</reference>
<dbReference type="EMBL" id="JBDJNQ010000007">
    <property type="protein sequence ID" value="MEN5378528.1"/>
    <property type="molecule type" value="Genomic_DNA"/>
</dbReference>
<dbReference type="Pfam" id="PF00085">
    <property type="entry name" value="Thioredoxin"/>
    <property type="match status" value="1"/>
</dbReference>
<dbReference type="InterPro" id="IPR050553">
    <property type="entry name" value="Thioredoxin_ResA/DsbE_sf"/>
</dbReference>
<sequence>MKYIKILGLLFISLLSHAQNRLVNIDVGDEIPHIILNNVYDSKEHTVNLRNLSNDRLVIIDFWATWCGACLKAMPMMDSLAMQYMDKLKVITVTKEAKSPVLEFFKKRNKVGLYVHQTAKLYADTLLYKLFPHYLIPHYVWIKNGKVIAITEKVTREAVESAVNQGTINLRKKADKTVMQFDRYKKSLLQFLHNDEQLDFKNVNSYSFVMGYVDALGPSGGYSNVTLDSSLHKKRFTGVNMSLERFYRVAYGNSRTFINEAAVDITSDDAYFKGSNLVGMEYEDWLEKYGVSYEVVVGVGHDLFKKMALDLQDAFPQFEASLVRTRDSCLVLEFIDENPETQGKVNQEIDQSAVDNDCKVFVDRDVVSLMIFFESSVFRNSKIPVIDGTNYSDKINLKLCGRLGSLEQVNTALFPYGLQVNKKVAWYDKLVVADRK</sequence>
<feature type="domain" description="Thioredoxin" evidence="2">
    <location>
        <begin position="25"/>
        <end position="168"/>
    </location>
</feature>
<dbReference type="InterPro" id="IPR036249">
    <property type="entry name" value="Thioredoxin-like_sf"/>
</dbReference>
<dbReference type="PANTHER" id="PTHR42852:SF13">
    <property type="entry name" value="PROTEIN DIPZ"/>
    <property type="match status" value="1"/>
</dbReference>
<gene>
    <name evidence="3" type="ORF">ABE541_14790</name>
</gene>
<feature type="signal peptide" evidence="1">
    <location>
        <begin position="1"/>
        <end position="18"/>
    </location>
</feature>
<organism evidence="3 4">
    <name type="scientific">Sphingobacterium kitahiroshimense</name>
    <dbReference type="NCBI Taxonomy" id="470446"/>
    <lineage>
        <taxon>Bacteria</taxon>
        <taxon>Pseudomonadati</taxon>
        <taxon>Bacteroidota</taxon>
        <taxon>Sphingobacteriia</taxon>
        <taxon>Sphingobacteriales</taxon>
        <taxon>Sphingobacteriaceae</taxon>
        <taxon>Sphingobacterium</taxon>
    </lineage>
</organism>
<evidence type="ECO:0000313" key="3">
    <source>
        <dbReference type="EMBL" id="MEN5378528.1"/>
    </source>
</evidence>
<evidence type="ECO:0000259" key="2">
    <source>
        <dbReference type="PROSITE" id="PS51352"/>
    </source>
</evidence>
<dbReference type="Proteomes" id="UP001409291">
    <property type="component" value="Unassembled WGS sequence"/>
</dbReference>
<proteinExistence type="predicted"/>
<protein>
    <submittedName>
        <fullName evidence="3">TlpA disulfide reductase family protein</fullName>
    </submittedName>
</protein>
<feature type="chain" id="PRO_5045570338" evidence="1">
    <location>
        <begin position="19"/>
        <end position="436"/>
    </location>
</feature>
<dbReference type="SUPFAM" id="SSF52833">
    <property type="entry name" value="Thioredoxin-like"/>
    <property type="match status" value="1"/>
</dbReference>
<dbReference type="PANTHER" id="PTHR42852">
    <property type="entry name" value="THIOL:DISULFIDE INTERCHANGE PROTEIN DSBE"/>
    <property type="match status" value="1"/>
</dbReference>
<dbReference type="Gene3D" id="3.40.30.10">
    <property type="entry name" value="Glutaredoxin"/>
    <property type="match status" value="1"/>
</dbReference>
<evidence type="ECO:0000313" key="4">
    <source>
        <dbReference type="Proteomes" id="UP001409291"/>
    </source>
</evidence>
<dbReference type="PROSITE" id="PS51352">
    <property type="entry name" value="THIOREDOXIN_2"/>
    <property type="match status" value="1"/>
</dbReference>
<evidence type="ECO:0000256" key="1">
    <source>
        <dbReference type="SAM" id="SignalP"/>
    </source>
</evidence>
<keyword evidence="4" id="KW-1185">Reference proteome</keyword>
<dbReference type="CDD" id="cd02966">
    <property type="entry name" value="TlpA_like_family"/>
    <property type="match status" value="1"/>
</dbReference>
<comment type="caution">
    <text evidence="3">The sequence shown here is derived from an EMBL/GenBank/DDBJ whole genome shotgun (WGS) entry which is preliminary data.</text>
</comment>
<name>A0ABV0BX11_9SPHI</name>
<dbReference type="InterPro" id="IPR013766">
    <property type="entry name" value="Thioredoxin_domain"/>
</dbReference>
<keyword evidence="1" id="KW-0732">Signal</keyword>
<accession>A0ABV0BX11</accession>